<organism evidence="3">
    <name type="scientific">hydrothermal vent metagenome</name>
    <dbReference type="NCBI Taxonomy" id="652676"/>
    <lineage>
        <taxon>unclassified sequences</taxon>
        <taxon>metagenomes</taxon>
        <taxon>ecological metagenomes</taxon>
    </lineage>
</organism>
<dbReference type="EMBL" id="UOEU01000704">
    <property type="protein sequence ID" value="VAW38410.1"/>
    <property type="molecule type" value="Genomic_DNA"/>
</dbReference>
<dbReference type="PANTHER" id="PTHR42870:SF6">
    <property type="entry name" value="ACETYL-COA C-ACYLTRANSFERASE"/>
    <property type="match status" value="1"/>
</dbReference>
<accession>A0A3B0VCH8</accession>
<dbReference type="InterPro" id="IPR020616">
    <property type="entry name" value="Thiolase_N"/>
</dbReference>
<sequence length="382" mass="40043">MDVSIIGLGQTEVKELWSTSIRHLAWYAIEAALDDAHISKVDALFVGNMAAGQLSHQMHLGALVADFSGMRGIEAVTVEAADASGGAALRQAVLAVKSGLVETALVVGVEKMTDRVGNSVTAVLASALDADYEAIHGLTIAGMGALLMRRYMHEYGVEMADFANFSVNAHANGADNPMAMFRNRLKANRFANAPQVATPVSLFDAAPSGDGAAAVIVTSHERAQDMVPQPIRIAGSALATDTLALHDRKNMLHLRAAELSAQRAMQAAEVSADDIDLFELHDSFTVMAALSLEAAVFAKPGKGWQLARDSEIGRNGRIPISTFGGLKARGNPGGATGVYQIVEVARQLRGEAGDNQIPNAKIGMAQNLGGSGATAVTHILKV</sequence>
<dbReference type="InterPro" id="IPR055140">
    <property type="entry name" value="Thiolase_C_2"/>
</dbReference>
<protein>
    <submittedName>
        <fullName evidence="3">Acetyl CoA synthase (Acetyl-CoA c-acetyltransferase)</fullName>
        <ecNumber evidence="3">2.3.1.9</ecNumber>
    </submittedName>
</protein>
<gene>
    <name evidence="3" type="ORF">MNBD_CHLOROFLEXI01-3310</name>
</gene>
<dbReference type="InterPro" id="IPR016039">
    <property type="entry name" value="Thiolase-like"/>
</dbReference>
<feature type="domain" description="Thiolase N-terminal" evidence="1">
    <location>
        <begin position="5"/>
        <end position="183"/>
    </location>
</feature>
<reference evidence="3" key="1">
    <citation type="submission" date="2018-06" db="EMBL/GenBank/DDBJ databases">
        <authorList>
            <person name="Zhirakovskaya E."/>
        </authorList>
    </citation>
    <scope>NUCLEOTIDE SEQUENCE</scope>
</reference>
<keyword evidence="3" id="KW-0808">Transferase</keyword>
<dbReference type="Gene3D" id="3.40.47.10">
    <property type="match status" value="1"/>
</dbReference>
<dbReference type="SUPFAM" id="SSF53901">
    <property type="entry name" value="Thiolase-like"/>
    <property type="match status" value="1"/>
</dbReference>
<dbReference type="Pfam" id="PF22691">
    <property type="entry name" value="Thiolase_C_1"/>
    <property type="match status" value="1"/>
</dbReference>
<dbReference type="Pfam" id="PF00108">
    <property type="entry name" value="Thiolase_N"/>
    <property type="match status" value="1"/>
</dbReference>
<evidence type="ECO:0000313" key="3">
    <source>
        <dbReference type="EMBL" id="VAW38410.1"/>
    </source>
</evidence>
<dbReference type="NCBIfam" id="NF004720">
    <property type="entry name" value="PRK06064.1"/>
    <property type="match status" value="1"/>
</dbReference>
<name>A0A3B0VCH8_9ZZZZ</name>
<evidence type="ECO:0000259" key="2">
    <source>
        <dbReference type="Pfam" id="PF22691"/>
    </source>
</evidence>
<keyword evidence="3" id="KW-0012">Acyltransferase</keyword>
<dbReference type="InterPro" id="IPR002155">
    <property type="entry name" value="Thiolase"/>
</dbReference>
<dbReference type="PIRSF" id="PIRSF000429">
    <property type="entry name" value="Ac-CoA_Ac_transf"/>
    <property type="match status" value="1"/>
</dbReference>
<dbReference type="CDD" id="cd00829">
    <property type="entry name" value="SCP-x_thiolase"/>
    <property type="match status" value="1"/>
</dbReference>
<dbReference type="EC" id="2.3.1.9" evidence="3"/>
<dbReference type="AlphaFoldDB" id="A0A3B0VCH8"/>
<feature type="domain" description="Thiolase C-terminal" evidence="2">
    <location>
        <begin position="239"/>
        <end position="381"/>
    </location>
</feature>
<proteinExistence type="predicted"/>
<evidence type="ECO:0000259" key="1">
    <source>
        <dbReference type="Pfam" id="PF00108"/>
    </source>
</evidence>
<dbReference type="GO" id="GO:0003985">
    <property type="term" value="F:acetyl-CoA C-acetyltransferase activity"/>
    <property type="evidence" value="ECO:0007669"/>
    <property type="project" value="UniProtKB-EC"/>
</dbReference>
<dbReference type="PANTHER" id="PTHR42870">
    <property type="entry name" value="ACETYL-COA C-ACETYLTRANSFERASE"/>
    <property type="match status" value="1"/>
</dbReference>